<dbReference type="Proteomes" id="UP000232003">
    <property type="component" value="Chromosome"/>
</dbReference>
<dbReference type="AlphaFoldDB" id="A0A2K8T366"/>
<proteinExistence type="predicted"/>
<gene>
    <name evidence="1" type="ORF">COO91_08216</name>
</gene>
<keyword evidence="2" id="KW-1185">Reference proteome</keyword>
<reference evidence="1 2" key="1">
    <citation type="submission" date="2017-11" db="EMBL/GenBank/DDBJ databases">
        <title>Complete genome of a free-living desiccation-tolerant cyanobacterium and its photosynthetic adaptation to extreme terrestrial habitat.</title>
        <authorList>
            <person name="Shang J."/>
        </authorList>
    </citation>
    <scope>NUCLEOTIDE SEQUENCE [LARGE SCALE GENOMIC DNA]</scope>
    <source>
        <strain evidence="1 2">CCNUN1</strain>
    </source>
</reference>
<protein>
    <submittedName>
        <fullName evidence="1">Uncharacterized protein</fullName>
    </submittedName>
</protein>
<sequence>MRRIRGRIRGLNSCKSAGMMIPRKQIVIKKLLAKFPQWGVAVVDGELIRASIVSGSLNNLQSKVL</sequence>
<evidence type="ECO:0000313" key="1">
    <source>
        <dbReference type="EMBL" id="AUB42111.1"/>
    </source>
</evidence>
<name>A0A2K8T366_9NOSO</name>
<accession>A0A2K8T366</accession>
<dbReference type="EMBL" id="CP024785">
    <property type="protein sequence ID" value="AUB42111.1"/>
    <property type="molecule type" value="Genomic_DNA"/>
</dbReference>
<organism evidence="1 2">
    <name type="scientific">Nostoc flagelliforme CCNUN1</name>
    <dbReference type="NCBI Taxonomy" id="2038116"/>
    <lineage>
        <taxon>Bacteria</taxon>
        <taxon>Bacillati</taxon>
        <taxon>Cyanobacteriota</taxon>
        <taxon>Cyanophyceae</taxon>
        <taxon>Nostocales</taxon>
        <taxon>Nostocaceae</taxon>
        <taxon>Nostoc</taxon>
    </lineage>
</organism>
<dbReference type="KEGG" id="nfl:COO91_08216"/>
<evidence type="ECO:0000313" key="2">
    <source>
        <dbReference type="Proteomes" id="UP000232003"/>
    </source>
</evidence>